<dbReference type="Gene3D" id="2.60.40.2610">
    <property type="entry name" value="Outer membrane usher protein FimD, plug domain"/>
    <property type="match status" value="1"/>
</dbReference>
<dbReference type="InterPro" id="IPR000015">
    <property type="entry name" value="Fimb_usher"/>
</dbReference>
<reference evidence="2 3" key="1">
    <citation type="submission" date="2018-06" db="EMBL/GenBank/DDBJ databases">
        <authorList>
            <consortium name="Pathogen Informatics"/>
            <person name="Doyle S."/>
        </authorList>
    </citation>
    <scope>NUCLEOTIDE SEQUENCE [LARGE SCALE GENOMIC DNA]</scope>
    <source>
        <strain evidence="2 3">NCTC10429</strain>
    </source>
</reference>
<evidence type="ECO:0000259" key="1">
    <source>
        <dbReference type="Pfam" id="PF13953"/>
    </source>
</evidence>
<proteinExistence type="predicted"/>
<dbReference type="Proteomes" id="UP000254088">
    <property type="component" value="Unassembled WGS sequence"/>
</dbReference>
<dbReference type="GO" id="GO:0015473">
    <property type="term" value="F:fimbrial usher porin activity"/>
    <property type="evidence" value="ECO:0007669"/>
    <property type="project" value="InterPro"/>
</dbReference>
<protein>
    <submittedName>
        <fullName evidence="2">Outer membrane protein</fullName>
    </submittedName>
</protein>
<dbReference type="InterPro" id="IPR042186">
    <property type="entry name" value="FimD_plug_dom"/>
</dbReference>
<dbReference type="GO" id="GO:0009279">
    <property type="term" value="C:cell outer membrane"/>
    <property type="evidence" value="ECO:0007669"/>
    <property type="project" value="TreeGrafter"/>
</dbReference>
<sequence>MVSTDGVADIPVQGNLDYTNHFGIAVVPLISSYQPSTVAVNMNDLPDGVTVAENVIKETWIEGAIGYKSLASRSGKDVNVIIRNASGQFPPLGADIRQDDSGISVGMVGEEGHAWLSGVAENQKFTVVWGDSQHCSLHLPEHMEDTANRLILPCH</sequence>
<dbReference type="PANTHER" id="PTHR30451:SF4">
    <property type="entry name" value="OUTER MEMBRANE USHER PROTEIN YQIG-RELATED"/>
    <property type="match status" value="1"/>
</dbReference>
<dbReference type="Pfam" id="PF13953">
    <property type="entry name" value="PapC_C"/>
    <property type="match status" value="1"/>
</dbReference>
<accession>A0A377E6R8</accession>
<evidence type="ECO:0000313" key="3">
    <source>
        <dbReference type="Proteomes" id="UP000254088"/>
    </source>
</evidence>
<gene>
    <name evidence="2" type="primary">ybgQ_3</name>
    <name evidence="2" type="ORF">NCTC10429_05895</name>
</gene>
<evidence type="ECO:0000313" key="2">
    <source>
        <dbReference type="EMBL" id="STM59257.1"/>
    </source>
</evidence>
<dbReference type="AlphaFoldDB" id="A0A377E6R8"/>
<dbReference type="InterPro" id="IPR025949">
    <property type="entry name" value="PapC-like_C"/>
</dbReference>
<name>A0A377E6R8_ECOLX</name>
<feature type="domain" description="PapC-like C-terminal" evidence="1">
    <location>
        <begin position="82"/>
        <end position="138"/>
    </location>
</feature>
<organism evidence="2 3">
    <name type="scientific">Escherichia coli</name>
    <dbReference type="NCBI Taxonomy" id="562"/>
    <lineage>
        <taxon>Bacteria</taxon>
        <taxon>Pseudomonadati</taxon>
        <taxon>Pseudomonadota</taxon>
        <taxon>Gammaproteobacteria</taxon>
        <taxon>Enterobacterales</taxon>
        <taxon>Enterobacteriaceae</taxon>
        <taxon>Escherichia</taxon>
    </lineage>
</organism>
<dbReference type="InterPro" id="IPR043142">
    <property type="entry name" value="PapC-like_C_sf"/>
</dbReference>
<dbReference type="Gene3D" id="2.60.40.2070">
    <property type="match status" value="1"/>
</dbReference>
<dbReference type="GO" id="GO:0009297">
    <property type="term" value="P:pilus assembly"/>
    <property type="evidence" value="ECO:0007669"/>
    <property type="project" value="InterPro"/>
</dbReference>
<dbReference type="PANTHER" id="PTHR30451">
    <property type="entry name" value="OUTER MEMBRANE USHER PROTEIN"/>
    <property type="match status" value="1"/>
</dbReference>
<dbReference type="Pfam" id="PF00577">
    <property type="entry name" value="Usher"/>
    <property type="match status" value="1"/>
</dbReference>
<dbReference type="EMBL" id="UGEX01000003">
    <property type="protein sequence ID" value="STM59257.1"/>
    <property type="molecule type" value="Genomic_DNA"/>
</dbReference>